<dbReference type="PROSITE" id="PS50928">
    <property type="entry name" value="ABC_TM1"/>
    <property type="match status" value="1"/>
</dbReference>
<evidence type="ECO:0000256" key="6">
    <source>
        <dbReference type="ARBA" id="ARBA00023136"/>
    </source>
</evidence>
<evidence type="ECO:0000256" key="1">
    <source>
        <dbReference type="ARBA" id="ARBA00004651"/>
    </source>
</evidence>
<keyword evidence="10" id="KW-1185">Reference proteome</keyword>
<comment type="subcellular location">
    <subcellularLocation>
        <location evidence="1 7">Cell membrane</location>
        <topology evidence="1 7">Multi-pass membrane protein</topology>
    </subcellularLocation>
</comment>
<reference evidence="9 10" key="1">
    <citation type="submission" date="2021-07" db="EMBL/GenBank/DDBJ databases">
        <authorList>
            <person name="So Y."/>
        </authorList>
    </citation>
    <scope>NUCLEOTIDE SEQUENCE [LARGE SCALE GENOMIC DNA]</scope>
    <source>
        <strain evidence="9 10">HJA6</strain>
    </source>
</reference>
<dbReference type="Pfam" id="PF00528">
    <property type="entry name" value="BPD_transp_1"/>
    <property type="match status" value="1"/>
</dbReference>
<keyword evidence="6 7" id="KW-0472">Membrane</keyword>
<dbReference type="EMBL" id="JAHYBZ010000010">
    <property type="protein sequence ID" value="MBW6401184.1"/>
    <property type="molecule type" value="Genomic_DNA"/>
</dbReference>
<name>A0ABS7AFX1_9PROT</name>
<feature type="transmembrane region" description="Helical" evidence="7">
    <location>
        <begin position="299"/>
        <end position="324"/>
    </location>
</feature>
<keyword evidence="5 7" id="KW-1133">Transmembrane helix</keyword>
<keyword evidence="4 7" id="KW-0812">Transmembrane</keyword>
<evidence type="ECO:0000313" key="9">
    <source>
        <dbReference type="EMBL" id="MBW6401184.1"/>
    </source>
</evidence>
<evidence type="ECO:0000256" key="5">
    <source>
        <dbReference type="ARBA" id="ARBA00022989"/>
    </source>
</evidence>
<proteinExistence type="inferred from homology"/>
<comment type="similarity">
    <text evidence="7">Belongs to the binding-protein-dependent transport system permease family.</text>
</comment>
<protein>
    <submittedName>
        <fullName evidence="9">ABC transporter permease</fullName>
    </submittedName>
</protein>
<gene>
    <name evidence="9" type="ORF">KPL78_25220</name>
</gene>
<evidence type="ECO:0000256" key="4">
    <source>
        <dbReference type="ARBA" id="ARBA00022692"/>
    </source>
</evidence>
<keyword evidence="3" id="KW-1003">Cell membrane</keyword>
<comment type="caution">
    <text evidence="9">The sequence shown here is derived from an EMBL/GenBank/DDBJ whole genome shotgun (WGS) entry which is preliminary data.</text>
</comment>
<evidence type="ECO:0000259" key="8">
    <source>
        <dbReference type="PROSITE" id="PS50928"/>
    </source>
</evidence>
<dbReference type="InterPro" id="IPR045621">
    <property type="entry name" value="BPD_transp_1_N"/>
</dbReference>
<dbReference type="Gene3D" id="1.10.3720.10">
    <property type="entry name" value="MetI-like"/>
    <property type="match status" value="1"/>
</dbReference>
<feature type="transmembrane region" description="Helical" evidence="7">
    <location>
        <begin position="12"/>
        <end position="31"/>
    </location>
</feature>
<accession>A0ABS7AFX1</accession>
<sequence>MTVYLVRRLIQALFVVLAMSLIVFIGVYAIGDPVEILISPDADQIERERAIRALGLDLPLWQQYLVFLTNALQGDLGRSFVFNEPALRLILQRMPATLELAFGATFLALLIGLPLGLYAGLRPNSPASKTIMAGSILGFSLPTFWVGLMLIMVFAVQLGWLPSTGRGETCSVLGFIGITPCSSGVQWSFLTTDGLAHMVMPAINLALFKISLVIRLTRAGVRETMLMDYVKFARAKGLSPARVTFVHVFKNILIPVVTVVGLELGSTIAFSVVTESVFAWPGMGKLIIDSINVLDRPVIVAYLMIIVLMFITINLVVDLTYSLLDPRVRLENKGT</sequence>
<dbReference type="CDD" id="cd06261">
    <property type="entry name" value="TM_PBP2"/>
    <property type="match status" value="1"/>
</dbReference>
<evidence type="ECO:0000313" key="10">
    <source>
        <dbReference type="Proteomes" id="UP001196565"/>
    </source>
</evidence>
<feature type="transmembrane region" description="Helical" evidence="7">
    <location>
        <begin position="100"/>
        <end position="121"/>
    </location>
</feature>
<dbReference type="PANTHER" id="PTHR43163">
    <property type="entry name" value="DIPEPTIDE TRANSPORT SYSTEM PERMEASE PROTEIN DPPB-RELATED"/>
    <property type="match status" value="1"/>
</dbReference>
<dbReference type="Pfam" id="PF19300">
    <property type="entry name" value="BPD_transp_1_N"/>
    <property type="match status" value="1"/>
</dbReference>
<dbReference type="PANTHER" id="PTHR43163:SF2">
    <property type="entry name" value="ABC TRANSPORTER PERMEASE PROTEIN"/>
    <property type="match status" value="1"/>
</dbReference>
<dbReference type="RefSeq" id="WP_219765743.1">
    <property type="nucleotide sequence ID" value="NZ_JAHYBZ010000010.1"/>
</dbReference>
<dbReference type="SUPFAM" id="SSF161098">
    <property type="entry name" value="MetI-like"/>
    <property type="match status" value="1"/>
</dbReference>
<keyword evidence="2 7" id="KW-0813">Transport</keyword>
<evidence type="ECO:0000256" key="7">
    <source>
        <dbReference type="RuleBase" id="RU363032"/>
    </source>
</evidence>
<dbReference type="InterPro" id="IPR035906">
    <property type="entry name" value="MetI-like_sf"/>
</dbReference>
<feature type="transmembrane region" description="Helical" evidence="7">
    <location>
        <begin position="195"/>
        <end position="217"/>
    </location>
</feature>
<feature type="transmembrane region" description="Helical" evidence="7">
    <location>
        <begin position="133"/>
        <end position="156"/>
    </location>
</feature>
<dbReference type="Proteomes" id="UP001196565">
    <property type="component" value="Unassembled WGS sequence"/>
</dbReference>
<feature type="transmembrane region" description="Helical" evidence="7">
    <location>
        <begin position="252"/>
        <end position="279"/>
    </location>
</feature>
<evidence type="ECO:0000256" key="2">
    <source>
        <dbReference type="ARBA" id="ARBA00022448"/>
    </source>
</evidence>
<evidence type="ECO:0000256" key="3">
    <source>
        <dbReference type="ARBA" id="ARBA00022475"/>
    </source>
</evidence>
<organism evidence="9 10">
    <name type="scientific">Roseomonas alba</name>
    <dbReference type="NCBI Taxonomy" id="2846776"/>
    <lineage>
        <taxon>Bacteria</taxon>
        <taxon>Pseudomonadati</taxon>
        <taxon>Pseudomonadota</taxon>
        <taxon>Alphaproteobacteria</taxon>
        <taxon>Acetobacterales</taxon>
        <taxon>Roseomonadaceae</taxon>
        <taxon>Roseomonas</taxon>
    </lineage>
</organism>
<feature type="domain" description="ABC transmembrane type-1" evidence="8">
    <location>
        <begin position="94"/>
        <end position="317"/>
    </location>
</feature>
<dbReference type="InterPro" id="IPR000515">
    <property type="entry name" value="MetI-like"/>
</dbReference>